<reference evidence="3 4" key="1">
    <citation type="submission" date="2024-01" db="EMBL/GenBank/DDBJ databases">
        <title>Genome assemblies of Stephania.</title>
        <authorList>
            <person name="Yang L."/>
        </authorList>
    </citation>
    <scope>NUCLEOTIDE SEQUENCE [LARGE SCALE GENOMIC DNA]</scope>
    <source>
        <strain evidence="3">YNDBR</strain>
        <tissue evidence="3">Leaf</tissue>
    </source>
</reference>
<evidence type="ECO:0008006" key="5">
    <source>
        <dbReference type="Google" id="ProtNLM"/>
    </source>
</evidence>
<dbReference type="InterPro" id="IPR050796">
    <property type="entry name" value="SCF_F-box_component"/>
</dbReference>
<evidence type="ECO:0000259" key="1">
    <source>
        <dbReference type="Pfam" id="PF00646"/>
    </source>
</evidence>
<dbReference type="PANTHER" id="PTHR31672">
    <property type="entry name" value="BNACNNG10540D PROTEIN"/>
    <property type="match status" value="1"/>
</dbReference>
<gene>
    <name evidence="3" type="ORF">Syun_018118</name>
</gene>
<dbReference type="Pfam" id="PF07734">
    <property type="entry name" value="FBA_1"/>
    <property type="match status" value="1"/>
</dbReference>
<dbReference type="Pfam" id="PF00646">
    <property type="entry name" value="F-box"/>
    <property type="match status" value="1"/>
</dbReference>
<evidence type="ECO:0000259" key="2">
    <source>
        <dbReference type="Pfam" id="PF07734"/>
    </source>
</evidence>
<dbReference type="EMBL" id="JBBNAF010000008">
    <property type="protein sequence ID" value="KAK9120501.1"/>
    <property type="molecule type" value="Genomic_DNA"/>
</dbReference>
<dbReference type="InterPro" id="IPR006527">
    <property type="entry name" value="F-box-assoc_dom_typ1"/>
</dbReference>
<feature type="domain" description="F-box associated beta-propeller type 1" evidence="2">
    <location>
        <begin position="115"/>
        <end position="281"/>
    </location>
</feature>
<dbReference type="SUPFAM" id="SSF81383">
    <property type="entry name" value="F-box domain"/>
    <property type="match status" value="1"/>
</dbReference>
<protein>
    <recommendedName>
        <fullName evidence="5">F-box domain-containing protein</fullName>
    </recommendedName>
</protein>
<comment type="caution">
    <text evidence="3">The sequence shown here is derived from an EMBL/GenBank/DDBJ whole genome shotgun (WGS) entry which is preliminary data.</text>
</comment>
<organism evidence="3 4">
    <name type="scientific">Stephania yunnanensis</name>
    <dbReference type="NCBI Taxonomy" id="152371"/>
    <lineage>
        <taxon>Eukaryota</taxon>
        <taxon>Viridiplantae</taxon>
        <taxon>Streptophyta</taxon>
        <taxon>Embryophyta</taxon>
        <taxon>Tracheophyta</taxon>
        <taxon>Spermatophyta</taxon>
        <taxon>Magnoliopsida</taxon>
        <taxon>Ranunculales</taxon>
        <taxon>Menispermaceae</taxon>
        <taxon>Menispermoideae</taxon>
        <taxon>Cissampelideae</taxon>
        <taxon>Stephania</taxon>
    </lineage>
</organism>
<evidence type="ECO:0000313" key="3">
    <source>
        <dbReference type="EMBL" id="KAK9120501.1"/>
    </source>
</evidence>
<dbReference type="Proteomes" id="UP001420932">
    <property type="component" value="Unassembled WGS sequence"/>
</dbReference>
<dbReference type="AlphaFoldDB" id="A0AAP0IRR3"/>
<dbReference type="Gene3D" id="1.20.1280.50">
    <property type="match status" value="1"/>
</dbReference>
<keyword evidence="4" id="KW-1185">Reference proteome</keyword>
<feature type="domain" description="F-box" evidence="1">
    <location>
        <begin position="34"/>
        <end position="64"/>
    </location>
</feature>
<evidence type="ECO:0000313" key="4">
    <source>
        <dbReference type="Proteomes" id="UP001420932"/>
    </source>
</evidence>
<name>A0AAP0IRR3_9MAGN</name>
<dbReference type="InterPro" id="IPR001810">
    <property type="entry name" value="F-box_dom"/>
</dbReference>
<dbReference type="InterPro" id="IPR036047">
    <property type="entry name" value="F-box-like_dom_sf"/>
</dbReference>
<sequence>MSSNNSMRTTRSAAKKMKLQHQMLGFADIPEETLFYNILPRLPIKQIVKFRSVCKRWYALTNEFLFIINQAYHSIHSSSNQFVYLQKNICHSLSVISFEEQSRYRLPSPFPRHSSAIRRIYVGTCAGLVYGYASCACIFVCNPITKRIIFVKKWQRLYVLSTPRVLALAFDPPLTPDVGPELMRFKLICPIDNVDNVAFKVYCSAEKEWHEPNAYVQCSKPETWRLGYTQSNVFVKGNVYWFDDDFMVWFNVNEEVAGTIPLPTNHRGITDPIMGIVRSASVGACNGELSYCNITKDSKLTVWLRRNEWEKVREVSFETIIKNNWDVLAARTRKLRDWTVFYRRHIVYTMSYEGGDMLMFWVSSEGGRRVRAFGVNSKTMELKELSAPDMNYSFSAYPYKATLLKNQNGDANEL</sequence>
<accession>A0AAP0IRR3</accession>
<proteinExistence type="predicted"/>